<proteinExistence type="predicted"/>
<gene>
    <name evidence="2" type="ORF">BWI75_00845</name>
</gene>
<keyword evidence="3" id="KW-1185">Reference proteome</keyword>
<feature type="chain" id="PRO_5026933299" description="Phage tail protein" evidence="1">
    <location>
        <begin position="17"/>
        <end position="375"/>
    </location>
</feature>
<evidence type="ECO:0000256" key="1">
    <source>
        <dbReference type="SAM" id="SignalP"/>
    </source>
</evidence>
<dbReference type="SUPFAM" id="SSF69279">
    <property type="entry name" value="Phage tail proteins"/>
    <property type="match status" value="1"/>
</dbReference>
<sequence length="375" mass="40291">MLKIFYLTLLIGPTLAAPAPQSVIEALTSVQITTSAGQASGFQLTFALSNKSQLNRVLIPSGYFDPKTRAIIVVTINGIPNVVMDGVITRHDIAPSNELGQSTFTVTGQDISLILDLEEKTEIYPAMPDIARVLRIISRAEYTVYGLLPKVIPPLSLNVTTPLEKIPTQTSTDLEYLKLLANDNGYVFYIEPGPAPGTNTAYWGPEIRAGAPQSALSINMDAHTNVESLSFSFDGLARKQLAIAIQEPTTKLGISIPLPDITLLRPPLAAKQAPALRIERLKDVAKENPIRAASLGLSRASESAEAVTGSGSLDVLRYGRILQARGVVGVRGAGTAYDGLYYVKSVTHNIKPGEYKQSFTLSRNGLISLTPKVPV</sequence>
<comment type="caution">
    <text evidence="2">The sequence shown here is derived from an EMBL/GenBank/DDBJ whole genome shotgun (WGS) entry which is preliminary data.</text>
</comment>
<feature type="signal peptide" evidence="1">
    <location>
        <begin position="1"/>
        <end position="16"/>
    </location>
</feature>
<evidence type="ECO:0000313" key="3">
    <source>
        <dbReference type="Proteomes" id="UP000441797"/>
    </source>
</evidence>
<reference evidence="2 3" key="1">
    <citation type="journal article" date="2019" name="Front. Microbiol.">
        <title>Genomic Features for Desiccation Tolerance and Sugar Biosynthesis in the Extremophile Gloeocapsopsis sp. UTEX B3054.</title>
        <authorList>
            <person name="Urrejola C."/>
            <person name="Alcorta J."/>
            <person name="Salas L."/>
            <person name="Vasquez M."/>
            <person name="Polz M.F."/>
            <person name="Vicuna R."/>
            <person name="Diez B."/>
        </authorList>
    </citation>
    <scope>NUCLEOTIDE SEQUENCE [LARGE SCALE GENOMIC DNA]</scope>
    <source>
        <strain evidence="2 3">1H9</strain>
    </source>
</reference>
<evidence type="ECO:0008006" key="4">
    <source>
        <dbReference type="Google" id="ProtNLM"/>
    </source>
</evidence>
<dbReference type="OrthoDB" id="262740at2"/>
<dbReference type="EMBL" id="NAPY01000001">
    <property type="protein sequence ID" value="MUL34947.1"/>
    <property type="molecule type" value="Genomic_DNA"/>
</dbReference>
<protein>
    <recommendedName>
        <fullName evidence="4">Phage tail protein</fullName>
    </recommendedName>
</protein>
<organism evidence="2 3">
    <name type="scientific">Gloeocapsopsis dulcis AAB1 = 1H9</name>
    <dbReference type="NCBI Taxonomy" id="1433147"/>
    <lineage>
        <taxon>Bacteria</taxon>
        <taxon>Bacillati</taxon>
        <taxon>Cyanobacteriota</taxon>
        <taxon>Cyanophyceae</taxon>
        <taxon>Oscillatoriophycideae</taxon>
        <taxon>Chroococcales</taxon>
        <taxon>Chroococcaceae</taxon>
        <taxon>Gloeocapsopsis</taxon>
        <taxon>Gloeocapsopsis dulcis</taxon>
    </lineage>
</organism>
<dbReference type="RefSeq" id="WP_105220236.1">
    <property type="nucleotide sequence ID" value="NZ_CAWNSU010000059.1"/>
</dbReference>
<accession>A0A6N8FRX7</accession>
<dbReference type="AlphaFoldDB" id="A0A6N8FRX7"/>
<dbReference type="Proteomes" id="UP000441797">
    <property type="component" value="Unassembled WGS sequence"/>
</dbReference>
<keyword evidence="1" id="KW-0732">Signal</keyword>
<name>A0A6N8FRX7_9CHRO</name>
<evidence type="ECO:0000313" key="2">
    <source>
        <dbReference type="EMBL" id="MUL34947.1"/>
    </source>
</evidence>